<comment type="subcellular location">
    <subcellularLocation>
        <location evidence="2">Endoplasmic reticulum membrane</location>
    </subcellularLocation>
</comment>
<protein>
    <recommendedName>
        <fullName evidence="5">ditrans,polycis-polyprenyl diphosphate synthase [(2E,6E)-farnesyldiphosphate specific]</fullName>
        <ecNumber evidence="5">2.5.1.87</ecNumber>
    </recommendedName>
</protein>
<reference evidence="14" key="3">
    <citation type="submission" date="2019-08" db="EMBL/GenBank/DDBJ databases">
        <authorList>
            <consortium name="Photinus pyralis genome working group"/>
            <person name="Fallon T.R."/>
            <person name="Sander Lower S.E."/>
            <person name="Weng J.-K."/>
        </authorList>
    </citation>
    <scope>NUCLEOTIDE SEQUENCE</scope>
    <source>
        <strain evidence="14">1611_PpyrPB1</strain>
        <tissue evidence="14">Whole body</tissue>
    </source>
</reference>
<evidence type="ECO:0000256" key="4">
    <source>
        <dbReference type="ARBA" id="ARBA00005432"/>
    </source>
</evidence>
<dbReference type="EMBL" id="GEZM01075730">
    <property type="protein sequence ID" value="JAV64000.1"/>
    <property type="molecule type" value="Transcribed_RNA"/>
</dbReference>
<sequence>METGITLINQSSETVYLGETVSTYAYEWLIVIRMLLNMSLYTFTYQTTYTVVYTLYDFLELFYCFLWNCYKTLLNIYDKCTSEEQQYITRNAQILKSVPTHITVILANEKPSYKDLSKLILWCVASGITYLSFYDYKGILKDSEEKLQRAVEEQQRNNAHVIWHNKNCYKNGFIEKKIYVRTLSYTDGRENIVNVAKKLCEDDSVKHIDIATVDKNIKDKYVFPDPDLCLYCGKSLFLYGYPPWEIRLTEFISIKTHHSISPRTFINALYRYSKTEMRLGR</sequence>
<evidence type="ECO:0000256" key="12">
    <source>
        <dbReference type="ARBA" id="ARBA00047353"/>
    </source>
</evidence>
<evidence type="ECO:0000313" key="13">
    <source>
        <dbReference type="EMBL" id="JAV64000.1"/>
    </source>
</evidence>
<comment type="pathway">
    <text evidence="3">Protein modification; protein glycosylation.</text>
</comment>
<keyword evidence="6" id="KW-0808">Transferase</keyword>
<dbReference type="InterPro" id="IPR036424">
    <property type="entry name" value="UPP_synth-like_sf"/>
</dbReference>
<keyword evidence="15" id="KW-1185">Reference proteome</keyword>
<accession>A0A1Y1KV15</accession>
<dbReference type="OrthoDB" id="19639at2759"/>
<evidence type="ECO:0000256" key="11">
    <source>
        <dbReference type="ARBA" id="ARBA00023136"/>
    </source>
</evidence>
<comment type="catalytic activity">
    <reaction evidence="12">
        <text>n isopentenyl diphosphate + (2E,6E)-farnesyl diphosphate = a di-trans,poly-cis-polyprenyl diphosphate + n diphosphate</text>
        <dbReference type="Rhea" id="RHEA:53008"/>
        <dbReference type="Rhea" id="RHEA-COMP:19494"/>
        <dbReference type="ChEBI" id="CHEBI:33019"/>
        <dbReference type="ChEBI" id="CHEBI:128769"/>
        <dbReference type="ChEBI" id="CHEBI:136960"/>
        <dbReference type="ChEBI" id="CHEBI:175763"/>
        <dbReference type="EC" id="2.5.1.87"/>
    </reaction>
</comment>
<dbReference type="Proteomes" id="UP000327044">
    <property type="component" value="Unassembled WGS sequence"/>
</dbReference>
<gene>
    <name evidence="14" type="ORF">PPYR_04058</name>
</gene>
<evidence type="ECO:0000313" key="15">
    <source>
        <dbReference type="Proteomes" id="UP000327044"/>
    </source>
</evidence>
<evidence type="ECO:0000256" key="1">
    <source>
        <dbReference type="ARBA" id="ARBA00001946"/>
    </source>
</evidence>
<reference evidence="13" key="1">
    <citation type="journal article" date="2016" name="Sci. Rep.">
        <title>Molecular characterization of firefly nuptial gifts: a multi-omics approach sheds light on postcopulatory sexual selection.</title>
        <authorList>
            <person name="Al-Wathiqui N."/>
            <person name="Fallon T.R."/>
            <person name="South A."/>
            <person name="Weng J.K."/>
            <person name="Lewis S.M."/>
        </authorList>
    </citation>
    <scope>NUCLEOTIDE SEQUENCE</scope>
</reference>
<reference evidence="14 15" key="2">
    <citation type="journal article" date="2018" name="Elife">
        <title>Firefly genomes illuminate parallel origins of bioluminescence in beetles.</title>
        <authorList>
            <person name="Fallon T.R."/>
            <person name="Lower S.E."/>
            <person name="Chang C.H."/>
            <person name="Bessho-Uehara M."/>
            <person name="Martin G.J."/>
            <person name="Bewick A.J."/>
            <person name="Behringer M."/>
            <person name="Debat H.J."/>
            <person name="Wong I."/>
            <person name="Day J.C."/>
            <person name="Suvorov A."/>
            <person name="Silva C.J."/>
            <person name="Stanger-Hall K.F."/>
            <person name="Hall D.W."/>
            <person name="Schmitz R.J."/>
            <person name="Nelson D.R."/>
            <person name="Lewis S.M."/>
            <person name="Shigenobu S."/>
            <person name="Bybee S.M."/>
            <person name="Larracuente A.M."/>
            <person name="Oba Y."/>
            <person name="Weng J.K."/>
        </authorList>
    </citation>
    <scope>NUCLEOTIDE SEQUENCE [LARGE SCALE GENOMIC DNA]</scope>
    <source>
        <strain evidence="14">1611_PpyrPB1</strain>
        <tissue evidence="14">Whole body</tissue>
    </source>
</reference>
<dbReference type="UniPathway" id="UPA00378"/>
<comment type="cofactor">
    <cofactor evidence="1">
        <name>Mg(2+)</name>
        <dbReference type="ChEBI" id="CHEBI:18420"/>
    </cofactor>
</comment>
<evidence type="ECO:0000256" key="7">
    <source>
        <dbReference type="ARBA" id="ARBA00022692"/>
    </source>
</evidence>
<dbReference type="GO" id="GO:0005789">
    <property type="term" value="C:endoplasmic reticulum membrane"/>
    <property type="evidence" value="ECO:0007669"/>
    <property type="project" value="UniProtKB-SubCell"/>
</dbReference>
<dbReference type="Gene3D" id="3.40.1180.10">
    <property type="entry name" value="Decaprenyl diphosphate synthase-like"/>
    <property type="match status" value="1"/>
</dbReference>
<dbReference type="InParanoid" id="A0A1Y1KV15"/>
<evidence type="ECO:0000256" key="5">
    <source>
        <dbReference type="ARBA" id="ARBA00012596"/>
    </source>
</evidence>
<organism evidence="13">
    <name type="scientific">Photinus pyralis</name>
    <name type="common">Common eastern firefly</name>
    <name type="synonym">Lampyris pyralis</name>
    <dbReference type="NCBI Taxonomy" id="7054"/>
    <lineage>
        <taxon>Eukaryota</taxon>
        <taxon>Metazoa</taxon>
        <taxon>Ecdysozoa</taxon>
        <taxon>Arthropoda</taxon>
        <taxon>Hexapoda</taxon>
        <taxon>Insecta</taxon>
        <taxon>Pterygota</taxon>
        <taxon>Neoptera</taxon>
        <taxon>Endopterygota</taxon>
        <taxon>Coleoptera</taxon>
        <taxon>Polyphaga</taxon>
        <taxon>Elateriformia</taxon>
        <taxon>Elateroidea</taxon>
        <taxon>Lampyridae</taxon>
        <taxon>Lampyrinae</taxon>
        <taxon>Photinus</taxon>
    </lineage>
</organism>
<evidence type="ECO:0000313" key="14">
    <source>
        <dbReference type="EMBL" id="KAB0801872.1"/>
    </source>
</evidence>
<dbReference type="PANTHER" id="PTHR21528:SF0">
    <property type="entry name" value="DEHYDRODOLICHYL DIPHOSPHATE SYNTHASE COMPLEX SUBUNIT NUS1"/>
    <property type="match status" value="1"/>
</dbReference>
<keyword evidence="7" id="KW-0812">Transmembrane</keyword>
<keyword evidence="8" id="KW-0256">Endoplasmic reticulum</keyword>
<dbReference type="GO" id="GO:1904423">
    <property type="term" value="C:dehydrodolichyl diphosphate synthase complex"/>
    <property type="evidence" value="ECO:0007669"/>
    <property type="project" value="InterPro"/>
</dbReference>
<dbReference type="EC" id="2.5.1.87" evidence="5"/>
<proteinExistence type="inferred from homology"/>
<dbReference type="InterPro" id="IPR038887">
    <property type="entry name" value="Nus1/NgBR"/>
</dbReference>
<dbReference type="AlphaFoldDB" id="A0A1Y1KV15"/>
<keyword evidence="10" id="KW-1133">Transmembrane helix</keyword>
<comment type="similarity">
    <text evidence="4">Belongs to the UPP synthase family.</text>
</comment>
<name>A0A1Y1KV15_PHOPY</name>
<evidence type="ECO:0000256" key="3">
    <source>
        <dbReference type="ARBA" id="ARBA00004922"/>
    </source>
</evidence>
<dbReference type="SUPFAM" id="SSF64005">
    <property type="entry name" value="Undecaprenyl diphosphate synthase"/>
    <property type="match status" value="1"/>
</dbReference>
<evidence type="ECO:0000256" key="10">
    <source>
        <dbReference type="ARBA" id="ARBA00022989"/>
    </source>
</evidence>
<dbReference type="PANTHER" id="PTHR21528">
    <property type="entry name" value="DEHYDRODOLICHYL DIPHOSPHATE SYNTHASE COMPLEX SUBUNIT NUS1"/>
    <property type="match status" value="1"/>
</dbReference>
<evidence type="ECO:0000256" key="2">
    <source>
        <dbReference type="ARBA" id="ARBA00004586"/>
    </source>
</evidence>
<dbReference type="EMBL" id="VVIM01000002">
    <property type="protein sequence ID" value="KAB0801872.1"/>
    <property type="molecule type" value="Genomic_DNA"/>
</dbReference>
<evidence type="ECO:0000256" key="8">
    <source>
        <dbReference type="ARBA" id="ARBA00022824"/>
    </source>
</evidence>
<evidence type="ECO:0000256" key="9">
    <source>
        <dbReference type="ARBA" id="ARBA00022842"/>
    </source>
</evidence>
<dbReference type="GO" id="GO:0045547">
    <property type="term" value="F:ditrans,polycis-polyprenyl diphosphate synthase [(2E,6E)-farnesyl diphosphate specific] activity"/>
    <property type="evidence" value="ECO:0007669"/>
    <property type="project" value="UniProtKB-EC"/>
</dbReference>
<keyword evidence="11" id="KW-0472">Membrane</keyword>
<keyword evidence="9" id="KW-0460">Magnesium</keyword>
<evidence type="ECO:0000256" key="6">
    <source>
        <dbReference type="ARBA" id="ARBA00022679"/>
    </source>
</evidence>